<protein>
    <recommendedName>
        <fullName evidence="3">Antitoxin</fullName>
    </recommendedName>
</protein>
<dbReference type="InterPro" id="IPR046257">
    <property type="entry name" value="DUF6290"/>
</dbReference>
<organism evidence="1 2">
    <name type="scientific">Aedoeadaptatus ivorii</name>
    <dbReference type="NCBI Taxonomy" id="54006"/>
    <lineage>
        <taxon>Bacteria</taxon>
        <taxon>Bacillati</taxon>
        <taxon>Bacillota</taxon>
        <taxon>Tissierellia</taxon>
        <taxon>Tissierellales</taxon>
        <taxon>Peptoniphilaceae</taxon>
        <taxon>Aedoeadaptatus</taxon>
    </lineage>
</organism>
<sequence>METITIRVKSRDKALFKRVSKEKNKSISNWARETLLSSIEDEYDVGIVEEYLKNEDSMKFYTADEVDKELER</sequence>
<gene>
    <name evidence="1" type="ORF">NCTC13079_00628</name>
</gene>
<dbReference type="OrthoDB" id="3267617at2"/>
<keyword evidence="2" id="KW-1185">Reference proteome</keyword>
<proteinExistence type="predicted"/>
<dbReference type="KEGG" id="piv:NCTC13079_00628"/>
<dbReference type="RefSeq" id="WP_126465134.1">
    <property type="nucleotide sequence ID" value="NZ_LR134523.1"/>
</dbReference>
<evidence type="ECO:0000313" key="1">
    <source>
        <dbReference type="EMBL" id="VEJ35322.1"/>
    </source>
</evidence>
<accession>A0A3S4YKL0</accession>
<dbReference type="EMBL" id="LR134523">
    <property type="protein sequence ID" value="VEJ35322.1"/>
    <property type="molecule type" value="Genomic_DNA"/>
</dbReference>
<dbReference type="Proteomes" id="UP000269544">
    <property type="component" value="Chromosome"/>
</dbReference>
<evidence type="ECO:0008006" key="3">
    <source>
        <dbReference type="Google" id="ProtNLM"/>
    </source>
</evidence>
<dbReference type="Pfam" id="PF19807">
    <property type="entry name" value="DUF6290"/>
    <property type="match status" value="1"/>
</dbReference>
<dbReference type="AlphaFoldDB" id="A0A3S4YKL0"/>
<name>A0A3S4YKL0_9FIRM</name>
<reference evidence="1 2" key="1">
    <citation type="submission" date="2018-12" db="EMBL/GenBank/DDBJ databases">
        <authorList>
            <consortium name="Pathogen Informatics"/>
        </authorList>
    </citation>
    <scope>NUCLEOTIDE SEQUENCE [LARGE SCALE GENOMIC DNA]</scope>
    <source>
        <strain evidence="1 2">NCTC13079</strain>
    </source>
</reference>
<dbReference type="NCBIfam" id="NF046040">
    <property type="entry name" value="RelB_antitoxin"/>
    <property type="match status" value="1"/>
</dbReference>
<evidence type="ECO:0000313" key="2">
    <source>
        <dbReference type="Proteomes" id="UP000269544"/>
    </source>
</evidence>